<proteinExistence type="predicted"/>
<accession>A0A316UQH4</accession>
<organism evidence="2 3">
    <name type="scientific">Jaminaea rosea</name>
    <dbReference type="NCBI Taxonomy" id="1569628"/>
    <lineage>
        <taxon>Eukaryota</taxon>
        <taxon>Fungi</taxon>
        <taxon>Dikarya</taxon>
        <taxon>Basidiomycota</taxon>
        <taxon>Ustilaginomycotina</taxon>
        <taxon>Exobasidiomycetes</taxon>
        <taxon>Microstromatales</taxon>
        <taxon>Microstromatales incertae sedis</taxon>
        <taxon>Jaminaea</taxon>
    </lineage>
</organism>
<feature type="compositionally biased region" description="Polar residues" evidence="1">
    <location>
        <begin position="43"/>
        <end position="77"/>
    </location>
</feature>
<protein>
    <submittedName>
        <fullName evidence="2">Uncharacterized protein</fullName>
    </submittedName>
</protein>
<reference evidence="2 3" key="1">
    <citation type="journal article" date="2018" name="Mol. Biol. Evol.">
        <title>Broad Genomic Sampling Reveals a Smut Pathogenic Ancestry of the Fungal Clade Ustilaginomycotina.</title>
        <authorList>
            <person name="Kijpornyongpan T."/>
            <person name="Mondo S.J."/>
            <person name="Barry K."/>
            <person name="Sandor L."/>
            <person name="Lee J."/>
            <person name="Lipzen A."/>
            <person name="Pangilinan J."/>
            <person name="LaButti K."/>
            <person name="Hainaut M."/>
            <person name="Henrissat B."/>
            <person name="Grigoriev I.V."/>
            <person name="Spatafora J.W."/>
            <person name="Aime M.C."/>
        </authorList>
    </citation>
    <scope>NUCLEOTIDE SEQUENCE [LARGE SCALE GENOMIC DNA]</scope>
    <source>
        <strain evidence="2 3">MCA 5214</strain>
    </source>
</reference>
<evidence type="ECO:0000313" key="2">
    <source>
        <dbReference type="EMBL" id="PWN27562.1"/>
    </source>
</evidence>
<dbReference type="EMBL" id="KZ819668">
    <property type="protein sequence ID" value="PWN27562.1"/>
    <property type="molecule type" value="Genomic_DNA"/>
</dbReference>
<dbReference type="Gene3D" id="1.10.30.50">
    <property type="match status" value="1"/>
</dbReference>
<feature type="compositionally biased region" description="Basic and acidic residues" evidence="1">
    <location>
        <begin position="1"/>
        <end position="10"/>
    </location>
</feature>
<name>A0A316UQH4_9BASI</name>
<dbReference type="RefSeq" id="XP_025362174.1">
    <property type="nucleotide sequence ID" value="XM_025504747.1"/>
</dbReference>
<dbReference type="GeneID" id="37026570"/>
<feature type="region of interest" description="Disordered" evidence="1">
    <location>
        <begin position="1"/>
        <end position="87"/>
    </location>
</feature>
<dbReference type="Proteomes" id="UP000245884">
    <property type="component" value="Unassembled WGS sequence"/>
</dbReference>
<gene>
    <name evidence="2" type="ORF">BDZ90DRAFT_227278</name>
</gene>
<feature type="compositionally biased region" description="Low complexity" evidence="1">
    <location>
        <begin position="20"/>
        <end position="42"/>
    </location>
</feature>
<dbReference type="AlphaFoldDB" id="A0A316UQH4"/>
<keyword evidence="3" id="KW-1185">Reference proteome</keyword>
<sequence>MSSSKRKIDDDGMSTARRTGPSPAGAMTASSSTALSAAGGSSRQASTPLGPTNAHNLPNGQAQKNRGAETQSKSTSGRQRRSGENYKPYLKELARTAAYLEIPNDEEEQERKDLETDLKRWALHAWHHDGFCPSCDQALSALCGLLVRDDGVRSPWNGCIDRIKPGSKGGSFWPKHNRALICWACNGLKGSLTREEGRAMALRLMADGPENARLIDCRIQLRPSARRPRAPATEAFARELKDWVAKEHTRLRGQAEDSGKAFMVTVDELRIMILRQVVGKGDLVQLHCGVSVGLKHICFRRIDGKGDFVGGNLQPTLYGLHYCVNDAGDETLFWRWMMGLGLH</sequence>
<evidence type="ECO:0000313" key="3">
    <source>
        <dbReference type="Proteomes" id="UP000245884"/>
    </source>
</evidence>
<evidence type="ECO:0000256" key="1">
    <source>
        <dbReference type="SAM" id="MobiDB-lite"/>
    </source>
</evidence>